<feature type="transmembrane region" description="Helical" evidence="11">
    <location>
        <begin position="100"/>
        <end position="118"/>
    </location>
</feature>
<evidence type="ECO:0000256" key="1">
    <source>
        <dbReference type="ARBA" id="ARBA00004651"/>
    </source>
</evidence>
<dbReference type="PROSITE" id="PS50262">
    <property type="entry name" value="G_PROTEIN_RECEP_F1_2"/>
    <property type="match status" value="1"/>
</dbReference>
<keyword evidence="8 10" id="KW-0675">Receptor</keyword>
<keyword evidence="6 10" id="KW-0297">G-protein coupled receptor</keyword>
<dbReference type="Gene3D" id="1.20.1070.10">
    <property type="entry name" value="Rhodopsin 7-helix transmembrane proteins"/>
    <property type="match status" value="1"/>
</dbReference>
<evidence type="ECO:0000259" key="12">
    <source>
        <dbReference type="PROSITE" id="PS50262"/>
    </source>
</evidence>
<accession>A0A6J0VGM1</accession>
<evidence type="ECO:0000256" key="11">
    <source>
        <dbReference type="RuleBase" id="RU363047"/>
    </source>
</evidence>
<dbReference type="InterPro" id="IPR000725">
    <property type="entry name" value="Olfact_rcpt"/>
</dbReference>
<keyword evidence="5 11" id="KW-1133">Transmembrane helix</keyword>
<evidence type="ECO:0000256" key="4">
    <source>
        <dbReference type="ARBA" id="ARBA00022725"/>
    </source>
</evidence>
<proteinExistence type="inferred from homology"/>
<feature type="transmembrane region" description="Helical" evidence="11">
    <location>
        <begin position="24"/>
        <end position="48"/>
    </location>
</feature>
<protein>
    <recommendedName>
        <fullName evidence="11">Olfactory receptor</fullName>
    </recommendedName>
</protein>
<keyword evidence="7 11" id="KW-0472">Membrane</keyword>
<keyword evidence="11" id="KW-0716">Sensory transduction</keyword>
<dbReference type="CDD" id="cd15915">
    <property type="entry name" value="7tmA_OR12D-like"/>
    <property type="match status" value="1"/>
</dbReference>
<comment type="subcellular location">
    <subcellularLocation>
        <location evidence="1 11">Cell membrane</location>
        <topology evidence="1 11">Multi-pass membrane protein</topology>
    </subcellularLocation>
</comment>
<dbReference type="GO" id="GO:0005886">
    <property type="term" value="C:plasma membrane"/>
    <property type="evidence" value="ECO:0007669"/>
    <property type="project" value="UniProtKB-SubCell"/>
</dbReference>
<name>A0A6J0VGM1_9SAUR</name>
<dbReference type="SUPFAM" id="SSF81321">
    <property type="entry name" value="Family A G protein-coupled receptor-like"/>
    <property type="match status" value="1"/>
</dbReference>
<evidence type="ECO:0000313" key="14">
    <source>
        <dbReference type="RefSeq" id="XP_020670685.2"/>
    </source>
</evidence>
<evidence type="ECO:0000256" key="8">
    <source>
        <dbReference type="ARBA" id="ARBA00023170"/>
    </source>
</evidence>
<dbReference type="InterPro" id="IPR017452">
    <property type="entry name" value="GPCR_Rhodpsn_7TM"/>
</dbReference>
<evidence type="ECO:0000256" key="6">
    <source>
        <dbReference type="ARBA" id="ARBA00023040"/>
    </source>
</evidence>
<sequence>MKNQTEITHFILKGLTDEEELQNIMFSLFLITYLATVLGNGTIVGVVVAETHLHTPMYFFLSNLSCLNILYSTVILPKMLSGFLRAHQRISFAGCITQLHFFHFLGSSEAILLAVMAYDRYIAICYPLRYPVIMRRQKCILLAATTWATGFFHALMHAVMTSKLHFCGPNFIQHFFCDIKPVLNLACIGTRLNISLLNIVTGLIVIIPFLLTVLSYLYIISFLLLKVKSNNKRWKAFSTCSSHLTVVGLKYVPALFNYLPSSSEGSPKRDMIATLMHSAVTSVLNPLIYTLRNQDMKSAIRKSLDRFISVKI</sequence>
<dbReference type="AlphaFoldDB" id="A0A6J0VGM1"/>
<evidence type="ECO:0000256" key="2">
    <source>
        <dbReference type="ARBA" id="ARBA00022475"/>
    </source>
</evidence>
<dbReference type="OrthoDB" id="5967130at2759"/>
<evidence type="ECO:0000256" key="3">
    <source>
        <dbReference type="ARBA" id="ARBA00022692"/>
    </source>
</evidence>
<feature type="domain" description="G-protein coupled receptors family 1 profile" evidence="12">
    <location>
        <begin position="39"/>
        <end position="289"/>
    </location>
</feature>
<dbReference type="InterPro" id="IPR050516">
    <property type="entry name" value="Olfactory_GPCR"/>
</dbReference>
<dbReference type="PRINTS" id="PR00245">
    <property type="entry name" value="OLFACTORYR"/>
</dbReference>
<dbReference type="GO" id="GO:0004984">
    <property type="term" value="F:olfactory receptor activity"/>
    <property type="evidence" value="ECO:0007669"/>
    <property type="project" value="InterPro"/>
</dbReference>
<dbReference type="GeneID" id="110091051"/>
<dbReference type="KEGG" id="pvt:110091051"/>
<dbReference type="InterPro" id="IPR000276">
    <property type="entry name" value="GPCR_Rhodpsn"/>
</dbReference>
<evidence type="ECO:0000256" key="9">
    <source>
        <dbReference type="ARBA" id="ARBA00023224"/>
    </source>
</evidence>
<gene>
    <name evidence="14" type="primary">LOC110091051</name>
</gene>
<evidence type="ECO:0000256" key="10">
    <source>
        <dbReference type="RuleBase" id="RU000688"/>
    </source>
</evidence>
<feature type="transmembrane region" description="Helical" evidence="11">
    <location>
        <begin position="199"/>
        <end position="225"/>
    </location>
</feature>
<comment type="similarity">
    <text evidence="10">Belongs to the G-protein coupled receptor 1 family.</text>
</comment>
<keyword evidence="2 11" id="KW-1003">Cell membrane</keyword>
<dbReference type="Pfam" id="PF13853">
    <property type="entry name" value="7tm_4"/>
    <property type="match status" value="1"/>
</dbReference>
<dbReference type="PRINTS" id="PR00237">
    <property type="entry name" value="GPCRRHODOPSN"/>
</dbReference>
<dbReference type="InParanoid" id="A0A6J0VGM1"/>
<evidence type="ECO:0000313" key="13">
    <source>
        <dbReference type="Proteomes" id="UP001652642"/>
    </source>
</evidence>
<keyword evidence="4 11" id="KW-0552">Olfaction</keyword>
<dbReference type="GO" id="GO:0004930">
    <property type="term" value="F:G protein-coupled receptor activity"/>
    <property type="evidence" value="ECO:0007669"/>
    <property type="project" value="UniProtKB-KW"/>
</dbReference>
<dbReference type="PANTHER" id="PTHR26452">
    <property type="entry name" value="OLFACTORY RECEPTOR"/>
    <property type="match status" value="1"/>
</dbReference>
<evidence type="ECO:0000256" key="7">
    <source>
        <dbReference type="ARBA" id="ARBA00023136"/>
    </source>
</evidence>
<dbReference type="Proteomes" id="UP001652642">
    <property type="component" value="Chromosome 6"/>
</dbReference>
<dbReference type="RefSeq" id="XP_020670685.2">
    <property type="nucleotide sequence ID" value="XM_020815026.2"/>
</dbReference>
<keyword evidence="9 10" id="KW-0807">Transducer</keyword>
<feature type="transmembrane region" description="Helical" evidence="11">
    <location>
        <begin position="60"/>
        <end position="80"/>
    </location>
</feature>
<keyword evidence="3 10" id="KW-0812">Transmembrane</keyword>
<reference evidence="14" key="1">
    <citation type="submission" date="2025-08" db="UniProtKB">
        <authorList>
            <consortium name="RefSeq"/>
        </authorList>
    </citation>
    <scope>IDENTIFICATION</scope>
</reference>
<evidence type="ECO:0000256" key="5">
    <source>
        <dbReference type="ARBA" id="ARBA00022989"/>
    </source>
</evidence>
<feature type="transmembrane region" description="Helical" evidence="11">
    <location>
        <begin position="139"/>
        <end position="160"/>
    </location>
</feature>
<organism evidence="13 14">
    <name type="scientific">Pogona vitticeps</name>
    <name type="common">central bearded dragon</name>
    <dbReference type="NCBI Taxonomy" id="103695"/>
    <lineage>
        <taxon>Eukaryota</taxon>
        <taxon>Metazoa</taxon>
        <taxon>Chordata</taxon>
        <taxon>Craniata</taxon>
        <taxon>Vertebrata</taxon>
        <taxon>Euteleostomi</taxon>
        <taxon>Lepidosauria</taxon>
        <taxon>Squamata</taxon>
        <taxon>Bifurcata</taxon>
        <taxon>Unidentata</taxon>
        <taxon>Episquamata</taxon>
        <taxon>Toxicofera</taxon>
        <taxon>Iguania</taxon>
        <taxon>Acrodonta</taxon>
        <taxon>Agamidae</taxon>
        <taxon>Amphibolurinae</taxon>
        <taxon>Pogona</taxon>
    </lineage>
</organism>
<dbReference type="PROSITE" id="PS00237">
    <property type="entry name" value="G_PROTEIN_RECEP_F1_1"/>
    <property type="match status" value="1"/>
</dbReference>
<keyword evidence="13" id="KW-1185">Reference proteome</keyword>